<reference evidence="2 3" key="1">
    <citation type="journal article" date="2018" name="BMC Genomics">
        <title>The genome of Naegleria lovaniensis, the basis for a comparative approach to unravel pathogenicity factors of the human pathogenic amoeba N. fowleri.</title>
        <authorList>
            <person name="Liechti N."/>
            <person name="Schurch N."/>
            <person name="Bruggmann R."/>
            <person name="Wittwer M."/>
        </authorList>
    </citation>
    <scope>NUCLEOTIDE SEQUENCE [LARGE SCALE GENOMIC DNA]</scope>
    <source>
        <strain evidence="2 3">ATCC 30569</strain>
    </source>
</reference>
<feature type="compositionally biased region" description="Acidic residues" evidence="1">
    <location>
        <begin position="87"/>
        <end position="126"/>
    </location>
</feature>
<feature type="region of interest" description="Disordered" evidence="1">
    <location>
        <begin position="30"/>
        <end position="167"/>
    </location>
</feature>
<evidence type="ECO:0000313" key="3">
    <source>
        <dbReference type="Proteomes" id="UP000816034"/>
    </source>
</evidence>
<feature type="compositionally biased region" description="Low complexity" evidence="1">
    <location>
        <begin position="56"/>
        <end position="68"/>
    </location>
</feature>
<proteinExistence type="predicted"/>
<gene>
    <name evidence="2" type="ORF">C9374_000450</name>
</gene>
<evidence type="ECO:0000256" key="1">
    <source>
        <dbReference type="SAM" id="MobiDB-lite"/>
    </source>
</evidence>
<organism evidence="2 3">
    <name type="scientific">Naegleria lovaniensis</name>
    <name type="common">Amoeba</name>
    <dbReference type="NCBI Taxonomy" id="51637"/>
    <lineage>
        <taxon>Eukaryota</taxon>
        <taxon>Discoba</taxon>
        <taxon>Heterolobosea</taxon>
        <taxon>Tetramitia</taxon>
        <taxon>Eutetramitia</taxon>
        <taxon>Vahlkampfiidae</taxon>
        <taxon>Naegleria</taxon>
    </lineage>
</organism>
<protein>
    <submittedName>
        <fullName evidence="2">Uncharacterized protein</fullName>
    </submittedName>
</protein>
<dbReference type="EMBL" id="PYSW02000010">
    <property type="protein sequence ID" value="KAG2388286.1"/>
    <property type="molecule type" value="Genomic_DNA"/>
</dbReference>
<feature type="compositionally biased region" description="Polar residues" evidence="1">
    <location>
        <begin position="213"/>
        <end position="224"/>
    </location>
</feature>
<dbReference type="Proteomes" id="UP000816034">
    <property type="component" value="Unassembled WGS sequence"/>
</dbReference>
<feature type="compositionally biased region" description="Acidic residues" evidence="1">
    <location>
        <begin position="157"/>
        <end position="166"/>
    </location>
</feature>
<accession>A0AA88KP49</accession>
<dbReference type="AlphaFoldDB" id="A0AA88KP49"/>
<keyword evidence="3" id="KW-1185">Reference proteome</keyword>
<feature type="region of interest" description="Disordered" evidence="1">
    <location>
        <begin position="206"/>
        <end position="228"/>
    </location>
</feature>
<sequence length="884" mass="100681">MNSSSFNARQGDDKKFNRFCVFIDAANKSIEENHNDSVSSQVNNTSKFVRRIEEQPASASSSTLTSPSVPAEQHQQSKGNKRRSRNDDEEEVTCEDEDMLQLESDSDDDSEDEDFLDDYTTEEEGYESNGTEKIVTRSKLQKFEPRCKKSKPSNEVQDSEDEEDEKDAGMCNIIPILRLSADFVPGELENIDNVPPLTKYIQMRRPSVKPPQASDNNSVHASPSTEPPPVRCFVMDAGSSYCKAGMILIHPNDLPIVKPIRFGEGEFLPSTLYYSPSSRLFMVGLEETDLQKKAPGFFPIPNVKKLHTIYESGTYSTTMNGEQVMFHVSDLIYQFTKCCLNKMRLSRDGSSGNIALKFEHAIFTIPTETSDTIKLIYRNAVKKAIDESFEHPIKIENILIVEEALLLKYAAEETCSLEKHSSQVTVIVDPGHLTTDIAVVMGNVLLDMSREVAGAGLIYNMLRNKHNMDPEQIMKDVFNDAVNPYEALKYVTEDIIREFQRIVNAVFDTIIEFNASLVVFCGAIMNQQYFLDIIKELVQPSKLNDFIHDNIRFRYIKEEHRSKNYTFTFQSVKSHQSSLILGAYGLVKESVMRSQEEPIPIMFLSKQIAQRQYFGGLLYLKDEKEYGIAVSDCVYDLYARQDIELFIVGLRNIYNAEQIRKDGISKHNFEKVGIAQLIRFSTLEVLFDYKNFVISCPKMYIQTKVDPEAFALTFWYTRGRSTFKSNLLIDRKGRIETVPINEAGDYLFEKEDETLTWFGVEYDCSFLIRGINSRYVTKTHIKANEQWSEVALEELTPNYGNHYAIPFINEGVDKSQVDKILNSEKCVVCAKAAPNPTMRVSVTNILKVSQALNFDISSGPKYGPLCNTCNSTYLSNRRRKNKKK</sequence>
<feature type="compositionally biased region" description="Polar residues" evidence="1">
    <location>
        <begin position="36"/>
        <end position="47"/>
    </location>
</feature>
<evidence type="ECO:0000313" key="2">
    <source>
        <dbReference type="EMBL" id="KAG2388286.1"/>
    </source>
</evidence>
<name>A0AA88KP49_NAELO</name>
<dbReference type="RefSeq" id="XP_044552278.1">
    <property type="nucleotide sequence ID" value="XM_044694146.1"/>
</dbReference>
<comment type="caution">
    <text evidence="2">The sequence shown here is derived from an EMBL/GenBank/DDBJ whole genome shotgun (WGS) entry which is preliminary data.</text>
</comment>
<dbReference type="GeneID" id="68092912"/>